<evidence type="ECO:0000313" key="4">
    <source>
        <dbReference type="Proteomes" id="UP000008022"/>
    </source>
</evidence>
<dbReference type="InterPro" id="IPR002934">
    <property type="entry name" value="Polymerase_NTP_transf_dom"/>
</dbReference>
<feature type="compositionally biased region" description="Gly residues" evidence="1">
    <location>
        <begin position="76"/>
        <end position="90"/>
    </location>
</feature>
<dbReference type="Gramene" id="ORUFI08G22200.1">
    <property type="protein sequence ID" value="ORUFI08G22200.1"/>
    <property type="gene ID" value="ORUFI08G22200"/>
</dbReference>
<feature type="compositionally biased region" description="Basic residues" evidence="1">
    <location>
        <begin position="20"/>
        <end position="33"/>
    </location>
</feature>
<dbReference type="Gene3D" id="3.30.460.10">
    <property type="entry name" value="Beta Polymerase, domain 2"/>
    <property type="match status" value="1"/>
</dbReference>
<dbReference type="SUPFAM" id="SSF81301">
    <property type="entry name" value="Nucleotidyltransferase"/>
    <property type="match status" value="1"/>
</dbReference>
<evidence type="ECO:0000259" key="2">
    <source>
        <dbReference type="Pfam" id="PF01909"/>
    </source>
</evidence>
<dbReference type="Proteomes" id="UP000008022">
    <property type="component" value="Unassembled WGS sequence"/>
</dbReference>
<dbReference type="GO" id="GO:1990817">
    <property type="term" value="F:poly(A) RNA polymerase activity"/>
    <property type="evidence" value="ECO:0007669"/>
    <property type="project" value="TreeGrafter"/>
</dbReference>
<keyword evidence="4" id="KW-1185">Reference proteome</keyword>
<dbReference type="PANTHER" id="PTHR10682">
    <property type="entry name" value="POLY A POLYMERASE"/>
    <property type="match status" value="1"/>
</dbReference>
<evidence type="ECO:0000256" key="1">
    <source>
        <dbReference type="SAM" id="MobiDB-lite"/>
    </source>
</evidence>
<dbReference type="InterPro" id="IPR043519">
    <property type="entry name" value="NT_sf"/>
</dbReference>
<dbReference type="Pfam" id="PF01909">
    <property type="entry name" value="NTP_transf_2"/>
    <property type="match status" value="1"/>
</dbReference>
<organism evidence="3 4">
    <name type="scientific">Oryza rufipogon</name>
    <name type="common">Brownbeard rice</name>
    <name type="synonym">Asian wild rice</name>
    <dbReference type="NCBI Taxonomy" id="4529"/>
    <lineage>
        <taxon>Eukaryota</taxon>
        <taxon>Viridiplantae</taxon>
        <taxon>Streptophyta</taxon>
        <taxon>Embryophyta</taxon>
        <taxon>Tracheophyta</taxon>
        <taxon>Spermatophyta</taxon>
        <taxon>Magnoliopsida</taxon>
        <taxon>Liliopsida</taxon>
        <taxon>Poales</taxon>
        <taxon>Poaceae</taxon>
        <taxon>BOP clade</taxon>
        <taxon>Oryzoideae</taxon>
        <taxon>Oryzeae</taxon>
        <taxon>Oryzinae</taxon>
        <taxon>Oryza</taxon>
    </lineage>
</organism>
<reference evidence="4" key="1">
    <citation type="submission" date="2013-06" db="EMBL/GenBank/DDBJ databases">
        <authorList>
            <person name="Zhao Q."/>
        </authorList>
    </citation>
    <scope>NUCLEOTIDE SEQUENCE</scope>
    <source>
        <strain evidence="4">cv. W1943</strain>
    </source>
</reference>
<dbReference type="HOGENOM" id="CLU_1527635_0_0_1"/>
<dbReference type="EnsemblPlants" id="ORUFI08G22200.1">
    <property type="protein sequence ID" value="ORUFI08G22200.1"/>
    <property type="gene ID" value="ORUFI08G22200"/>
</dbReference>
<feature type="region of interest" description="Disordered" evidence="1">
    <location>
        <begin position="76"/>
        <end position="124"/>
    </location>
</feature>
<feature type="region of interest" description="Disordered" evidence="1">
    <location>
        <begin position="18"/>
        <end position="57"/>
    </location>
</feature>
<dbReference type="AlphaFoldDB" id="A0A0E0QKY7"/>
<dbReference type="PANTHER" id="PTHR10682:SF26">
    <property type="entry name" value="POLY(A) POLYMERASE"/>
    <property type="match status" value="1"/>
</dbReference>
<dbReference type="GO" id="GO:0005634">
    <property type="term" value="C:nucleus"/>
    <property type="evidence" value="ECO:0007669"/>
    <property type="project" value="TreeGrafter"/>
</dbReference>
<protein>
    <recommendedName>
        <fullName evidence="2">Polymerase nucleotidyl transferase domain-containing protein</fullName>
    </recommendedName>
</protein>
<dbReference type="STRING" id="4529.A0A0E0QKY7"/>
<name>A0A0E0QKY7_ORYRU</name>
<proteinExistence type="predicted"/>
<feature type="compositionally biased region" description="Basic and acidic residues" evidence="1">
    <location>
        <begin position="91"/>
        <end position="108"/>
    </location>
</feature>
<reference evidence="3" key="2">
    <citation type="submission" date="2015-06" db="UniProtKB">
        <authorList>
            <consortium name="EnsemblPlants"/>
        </authorList>
    </citation>
    <scope>IDENTIFICATION</scope>
</reference>
<feature type="domain" description="Polymerase nucleotidyl transferase" evidence="2">
    <location>
        <begin position="127"/>
        <end position="164"/>
    </location>
</feature>
<sequence>MERGARVDAVVIVVTGKGGERRRRGRRLGRRPIGRGGRWGEAREAPDDARHSGGDAERGARIDAVVIVVADEVGGGGGGGGGATGRGGWWGEEREALDAGGPGEHDATGEPLPRGGPVRERRGDGGPVLPFGSYCLGIHGRGSDIDVLIVSPSYVDRDFFGALAAALAEAAAVTEL</sequence>
<accession>A0A0E0QKY7</accession>
<evidence type="ECO:0000313" key="3">
    <source>
        <dbReference type="EnsemblPlants" id="ORUFI08G22200.1"/>
    </source>
</evidence>
<feature type="compositionally biased region" description="Basic and acidic residues" evidence="1">
    <location>
        <begin position="38"/>
        <end position="57"/>
    </location>
</feature>